<proteinExistence type="predicted"/>
<dbReference type="EMBL" id="BARS01056653">
    <property type="protein sequence ID" value="GAG44523.1"/>
    <property type="molecule type" value="Genomic_DNA"/>
</dbReference>
<dbReference type="AlphaFoldDB" id="X0Y746"/>
<name>X0Y746_9ZZZZ</name>
<comment type="caution">
    <text evidence="1">The sequence shown here is derived from an EMBL/GenBank/DDBJ whole genome shotgun (WGS) entry which is preliminary data.</text>
</comment>
<organism evidence="1">
    <name type="scientific">marine sediment metagenome</name>
    <dbReference type="NCBI Taxonomy" id="412755"/>
    <lineage>
        <taxon>unclassified sequences</taxon>
        <taxon>metagenomes</taxon>
        <taxon>ecological metagenomes</taxon>
    </lineage>
</organism>
<evidence type="ECO:0008006" key="2">
    <source>
        <dbReference type="Google" id="ProtNLM"/>
    </source>
</evidence>
<feature type="non-terminal residue" evidence="1">
    <location>
        <position position="1"/>
    </location>
</feature>
<protein>
    <recommendedName>
        <fullName evidence="2">Sialidase domain-containing protein</fullName>
    </recommendedName>
</protein>
<sequence>VGRPVENTGHGGSPAALLKLEDGRLMLAYVVRGWPNEPSRLCAKISYGGAPGPEIVLRDDGIGWDLGYPRAVQRPDGRVVVTYYWVDRERYPDRWIGATIWRP</sequence>
<reference evidence="1" key="1">
    <citation type="journal article" date="2014" name="Front. Microbiol.">
        <title>High frequency of phylogenetically diverse reductive dehalogenase-homologous genes in deep subseafloor sedimentary metagenomes.</title>
        <authorList>
            <person name="Kawai M."/>
            <person name="Futagami T."/>
            <person name="Toyoda A."/>
            <person name="Takaki Y."/>
            <person name="Nishi S."/>
            <person name="Hori S."/>
            <person name="Arai W."/>
            <person name="Tsubouchi T."/>
            <person name="Morono Y."/>
            <person name="Uchiyama I."/>
            <person name="Ito T."/>
            <person name="Fujiyama A."/>
            <person name="Inagaki F."/>
            <person name="Takami H."/>
        </authorList>
    </citation>
    <scope>NUCLEOTIDE SEQUENCE</scope>
    <source>
        <strain evidence="1">Expedition CK06-06</strain>
    </source>
</reference>
<evidence type="ECO:0000313" key="1">
    <source>
        <dbReference type="EMBL" id="GAG44523.1"/>
    </source>
</evidence>
<gene>
    <name evidence="1" type="ORF">S01H1_83358</name>
</gene>
<accession>X0Y746</accession>
<dbReference type="Gene3D" id="2.120.10.10">
    <property type="match status" value="1"/>
</dbReference>